<name>A0ABQ2EDS8_9GAMM</name>
<gene>
    <name evidence="2" type="ORF">GCM10011394_17030</name>
</gene>
<protein>
    <submittedName>
        <fullName evidence="2">Carboxymethylenebutenolidase</fullName>
    </submittedName>
</protein>
<dbReference type="EMBL" id="BMME01000001">
    <property type="protein sequence ID" value="GGK08306.1"/>
    <property type="molecule type" value="Genomic_DNA"/>
</dbReference>
<organism evidence="2 3">
    <name type="scientific">Luteimonas terricola</name>
    <dbReference type="NCBI Taxonomy" id="645597"/>
    <lineage>
        <taxon>Bacteria</taxon>
        <taxon>Pseudomonadati</taxon>
        <taxon>Pseudomonadota</taxon>
        <taxon>Gammaproteobacteria</taxon>
        <taxon>Lysobacterales</taxon>
        <taxon>Lysobacteraceae</taxon>
        <taxon>Luteimonas</taxon>
    </lineage>
</organism>
<evidence type="ECO:0000313" key="3">
    <source>
        <dbReference type="Proteomes" id="UP000599009"/>
    </source>
</evidence>
<sequence length="235" mass="25147">MGTRVSLEAAGIGEVGGWLARPEAAPRGGLVVVQEIFGVNAHMRAVTERYARDGLLALAPAVFDPVQRDVELAYDESGFERGRALAAALGFDRAVAIVEAAAAQLRTLLSEEAADRHAGIGVVGFCWGGSVAYLANARLGLPAVSYYGARTVPFLDEPLRAPMLFHFGTRDSSIPEADIEAHRRARPEAGLHVYDAGHAFNRDVDPRHFDEASARLAHTRTLDFLHRALAPAASA</sequence>
<proteinExistence type="predicted"/>
<keyword evidence="3" id="KW-1185">Reference proteome</keyword>
<dbReference type="InterPro" id="IPR051049">
    <property type="entry name" value="Dienelactone_hydrolase-like"/>
</dbReference>
<accession>A0ABQ2EDS8</accession>
<reference evidence="3" key="1">
    <citation type="journal article" date="2019" name="Int. J. Syst. Evol. Microbiol.">
        <title>The Global Catalogue of Microorganisms (GCM) 10K type strain sequencing project: providing services to taxonomists for standard genome sequencing and annotation.</title>
        <authorList>
            <consortium name="The Broad Institute Genomics Platform"/>
            <consortium name="The Broad Institute Genome Sequencing Center for Infectious Disease"/>
            <person name="Wu L."/>
            <person name="Ma J."/>
        </authorList>
    </citation>
    <scope>NUCLEOTIDE SEQUENCE [LARGE SCALE GENOMIC DNA]</scope>
    <source>
        <strain evidence="3">CGMCC 1.8985</strain>
    </source>
</reference>
<evidence type="ECO:0000313" key="2">
    <source>
        <dbReference type="EMBL" id="GGK08306.1"/>
    </source>
</evidence>
<dbReference type="PANTHER" id="PTHR46623">
    <property type="entry name" value="CARBOXYMETHYLENEBUTENOLIDASE-RELATED"/>
    <property type="match status" value="1"/>
</dbReference>
<dbReference type="SUPFAM" id="SSF53474">
    <property type="entry name" value="alpha/beta-Hydrolases"/>
    <property type="match status" value="1"/>
</dbReference>
<dbReference type="PANTHER" id="PTHR46623:SF6">
    <property type="entry name" value="ALPHA_BETA-HYDROLASES SUPERFAMILY PROTEIN"/>
    <property type="match status" value="1"/>
</dbReference>
<dbReference type="Gene3D" id="3.40.50.1820">
    <property type="entry name" value="alpha/beta hydrolase"/>
    <property type="match status" value="1"/>
</dbReference>
<comment type="caution">
    <text evidence="2">The sequence shown here is derived from an EMBL/GenBank/DDBJ whole genome shotgun (WGS) entry which is preliminary data.</text>
</comment>
<dbReference type="RefSeq" id="WP_132986358.1">
    <property type="nucleotide sequence ID" value="NZ_BMME01000001.1"/>
</dbReference>
<dbReference type="InterPro" id="IPR002925">
    <property type="entry name" value="Dienelactn_hydro"/>
</dbReference>
<evidence type="ECO:0000259" key="1">
    <source>
        <dbReference type="Pfam" id="PF01738"/>
    </source>
</evidence>
<dbReference type="InterPro" id="IPR029058">
    <property type="entry name" value="AB_hydrolase_fold"/>
</dbReference>
<feature type="domain" description="Dienelactone hydrolase" evidence="1">
    <location>
        <begin position="17"/>
        <end position="228"/>
    </location>
</feature>
<dbReference type="Proteomes" id="UP000599009">
    <property type="component" value="Unassembled WGS sequence"/>
</dbReference>
<dbReference type="Pfam" id="PF01738">
    <property type="entry name" value="DLH"/>
    <property type="match status" value="1"/>
</dbReference>